<keyword evidence="1" id="KW-0812">Transmembrane</keyword>
<protein>
    <recommendedName>
        <fullName evidence="2">Copper resistance protein D domain-containing protein</fullName>
    </recommendedName>
</protein>
<dbReference type="Proteomes" id="UP000000546">
    <property type="component" value="Chromosome"/>
</dbReference>
<proteinExistence type="predicted"/>
<reference evidence="3 4" key="1">
    <citation type="journal article" date="2010" name="Appl. Environ. Microbiol.">
        <title>The genome sequence of Psychrobacter arcticus 273-4, a psychroactive Siberian permafrost bacterium, reveals mechanisms for adaptation to low-temperature growth.</title>
        <authorList>
            <person name="Ayala-del-Rio H.L."/>
            <person name="Chain P.S."/>
            <person name="Grzymski J.J."/>
            <person name="Ponder M.A."/>
            <person name="Ivanova N."/>
            <person name="Bergholz P.W."/>
            <person name="Di Bartolo G."/>
            <person name="Hauser L."/>
            <person name="Land M."/>
            <person name="Bakermans C."/>
            <person name="Rodrigues D."/>
            <person name="Klappenbach J."/>
            <person name="Zarka D."/>
            <person name="Larimer F."/>
            <person name="Richardson P."/>
            <person name="Murray A."/>
            <person name="Thomashow M."/>
            <person name="Tiedje J.M."/>
        </authorList>
    </citation>
    <scope>NUCLEOTIDE SEQUENCE [LARGE SCALE GENOMIC DNA]</scope>
    <source>
        <strain evidence="4">DSM 17307 / VKM B-2377 / 273-4</strain>
    </source>
</reference>
<keyword evidence="1" id="KW-0472">Membrane</keyword>
<feature type="transmembrane region" description="Helical" evidence="1">
    <location>
        <begin position="6"/>
        <end position="29"/>
    </location>
</feature>
<dbReference type="HOGENOM" id="CLU_1764660_0_0_6"/>
<name>Q4FU28_PSYA2</name>
<dbReference type="KEGG" id="par:Psyc_0620"/>
<dbReference type="AlphaFoldDB" id="Q4FU28"/>
<evidence type="ECO:0000256" key="1">
    <source>
        <dbReference type="SAM" id="Phobius"/>
    </source>
</evidence>
<dbReference type="InterPro" id="IPR008457">
    <property type="entry name" value="Cu-R_CopD_dom"/>
</dbReference>
<dbReference type="Pfam" id="PF05425">
    <property type="entry name" value="CopD"/>
    <property type="match status" value="1"/>
</dbReference>
<feature type="transmembrane region" description="Helical" evidence="1">
    <location>
        <begin position="116"/>
        <end position="141"/>
    </location>
</feature>
<dbReference type="STRING" id="259536.Psyc_0620"/>
<dbReference type="EMBL" id="CP000082">
    <property type="protein sequence ID" value="AAZ18480.1"/>
    <property type="molecule type" value="Genomic_DNA"/>
</dbReference>
<gene>
    <name evidence="3" type="ordered locus">Psyc_0620</name>
</gene>
<evidence type="ECO:0000259" key="2">
    <source>
        <dbReference type="Pfam" id="PF05425"/>
    </source>
</evidence>
<evidence type="ECO:0000313" key="3">
    <source>
        <dbReference type="EMBL" id="AAZ18480.1"/>
    </source>
</evidence>
<dbReference type="eggNOG" id="ENOG5032SW8">
    <property type="taxonomic scope" value="Bacteria"/>
</dbReference>
<keyword evidence="4" id="KW-1185">Reference proteome</keyword>
<organism evidence="3 4">
    <name type="scientific">Psychrobacter arcticus (strain DSM 17307 / VKM B-2377 / 273-4)</name>
    <dbReference type="NCBI Taxonomy" id="259536"/>
    <lineage>
        <taxon>Bacteria</taxon>
        <taxon>Pseudomonadati</taxon>
        <taxon>Pseudomonadota</taxon>
        <taxon>Gammaproteobacteria</taxon>
        <taxon>Moraxellales</taxon>
        <taxon>Moraxellaceae</taxon>
        <taxon>Psychrobacter</taxon>
    </lineage>
</organism>
<evidence type="ECO:0000313" key="4">
    <source>
        <dbReference type="Proteomes" id="UP000000546"/>
    </source>
</evidence>
<dbReference type="OrthoDB" id="1162754at2"/>
<dbReference type="RefSeq" id="WP_011279909.1">
    <property type="nucleotide sequence ID" value="NC_007204.1"/>
</dbReference>
<accession>Q4FU28</accession>
<sequence>MLNYILIVHLLGATIWTGGHLILALVILPKALSSRDIDVLLQFEQHFEKVGMPALAVQIITGLWMSYRLIPDISAWFTFDNDLSILISLKLLLLLATVIVALHARFRVIPTLSANTLNAFSINIILVTLLSVSFVVVGTLFRTGFS</sequence>
<keyword evidence="1" id="KW-1133">Transmembrane helix</keyword>
<feature type="transmembrane region" description="Helical" evidence="1">
    <location>
        <begin position="85"/>
        <end position="104"/>
    </location>
</feature>
<feature type="domain" description="Copper resistance protein D" evidence="2">
    <location>
        <begin position="43"/>
        <end position="136"/>
    </location>
</feature>
<dbReference type="GO" id="GO:0016020">
    <property type="term" value="C:membrane"/>
    <property type="evidence" value="ECO:0007669"/>
    <property type="project" value="InterPro"/>
</dbReference>